<comment type="caution">
    <text evidence="1">The sequence shown here is derived from an EMBL/GenBank/DDBJ whole genome shotgun (WGS) entry which is preliminary data.</text>
</comment>
<protein>
    <submittedName>
        <fullName evidence="1">Uncharacterized protein</fullName>
    </submittedName>
</protein>
<evidence type="ECO:0000313" key="1">
    <source>
        <dbReference type="EMBL" id="RFU72710.1"/>
    </source>
</evidence>
<sequence length="168" mass="17588">MILAAAGSGRAIPSAAAPTHASKLEGVQRCTTSRLEPSTSIPVQDWRLVNGTMDGSSPHVPYDAAGIPPPSAATSEAQWIRLCIAAPSACRVGRETGGLVLTELVALRRRAPLLGSKHQRPIGSRLEGPPMLRYCARSQPPALIVLGTFGQKQHVRASCHSAASARNG</sequence>
<gene>
    <name evidence="1" type="ORF">TARUN_9549</name>
</gene>
<organism evidence="1 2">
    <name type="scientific">Trichoderma arundinaceum</name>
    <dbReference type="NCBI Taxonomy" id="490622"/>
    <lineage>
        <taxon>Eukaryota</taxon>
        <taxon>Fungi</taxon>
        <taxon>Dikarya</taxon>
        <taxon>Ascomycota</taxon>
        <taxon>Pezizomycotina</taxon>
        <taxon>Sordariomycetes</taxon>
        <taxon>Hypocreomycetidae</taxon>
        <taxon>Hypocreales</taxon>
        <taxon>Hypocreaceae</taxon>
        <taxon>Trichoderma</taxon>
    </lineage>
</organism>
<accession>A0A395N9B3</accession>
<dbReference type="AlphaFoldDB" id="A0A395N9B3"/>
<dbReference type="EMBL" id="PXOA01000795">
    <property type="protein sequence ID" value="RFU72710.1"/>
    <property type="molecule type" value="Genomic_DNA"/>
</dbReference>
<dbReference type="OrthoDB" id="10437257at2759"/>
<evidence type="ECO:0000313" key="2">
    <source>
        <dbReference type="Proteomes" id="UP000266272"/>
    </source>
</evidence>
<proteinExistence type="predicted"/>
<reference evidence="1 2" key="1">
    <citation type="journal article" date="2018" name="PLoS Pathog.">
        <title>Evolution of structural diversity of trichothecenes, a family of toxins produced by plant pathogenic and entomopathogenic fungi.</title>
        <authorList>
            <person name="Proctor R.H."/>
            <person name="McCormick S.P."/>
            <person name="Kim H.S."/>
            <person name="Cardoza R.E."/>
            <person name="Stanley A.M."/>
            <person name="Lindo L."/>
            <person name="Kelly A."/>
            <person name="Brown D.W."/>
            <person name="Lee T."/>
            <person name="Vaughan M.M."/>
            <person name="Alexander N.J."/>
            <person name="Busman M."/>
            <person name="Gutierrez S."/>
        </authorList>
    </citation>
    <scope>NUCLEOTIDE SEQUENCE [LARGE SCALE GENOMIC DNA]</scope>
    <source>
        <strain evidence="1 2">IBT 40837</strain>
    </source>
</reference>
<keyword evidence="2" id="KW-1185">Reference proteome</keyword>
<dbReference type="Proteomes" id="UP000266272">
    <property type="component" value="Unassembled WGS sequence"/>
</dbReference>
<name>A0A395N9B3_TRIAR</name>